<organism evidence="1 2">
    <name type="scientific">Klebsiella oxytoca</name>
    <dbReference type="NCBI Taxonomy" id="571"/>
    <lineage>
        <taxon>Bacteria</taxon>
        <taxon>Pseudomonadati</taxon>
        <taxon>Pseudomonadota</taxon>
        <taxon>Gammaproteobacteria</taxon>
        <taxon>Enterobacterales</taxon>
        <taxon>Enterobacteriaceae</taxon>
        <taxon>Klebsiella/Raoultella group</taxon>
        <taxon>Klebsiella</taxon>
    </lineage>
</organism>
<name>A0A318FC91_KLEOX</name>
<evidence type="ECO:0000313" key="1">
    <source>
        <dbReference type="EMBL" id="PXW38959.1"/>
    </source>
</evidence>
<gene>
    <name evidence="1" type="ORF">DET57_1215</name>
</gene>
<reference evidence="1 2" key="1">
    <citation type="submission" date="2018-05" db="EMBL/GenBank/DDBJ databases">
        <title>Freshwater and sediment microbial communities from various areas in North America, analyzing microbe dynamics in response to fracking.</title>
        <authorList>
            <person name="Lamendella R."/>
        </authorList>
    </citation>
    <scope>NUCLEOTIDE SEQUENCE [LARGE SCALE GENOMIC DNA]</scope>
    <source>
        <strain evidence="1 2">67</strain>
    </source>
</reference>
<dbReference type="RefSeq" id="WP_110276488.1">
    <property type="nucleotide sequence ID" value="NZ_QJJG01000021.1"/>
</dbReference>
<dbReference type="Proteomes" id="UP000247485">
    <property type="component" value="Unassembled WGS sequence"/>
</dbReference>
<sequence length="145" mass="16536">MMFSGKKWAKLFFFIGLSLFPCLLSASLLKPVPSEAHLLEACSPEQDPAQAKLCRTLFIYEHAQKRQHDLRILLQQNIFSIQTYDYLWSEYRRTKSCIEISRHLVAKACDVLNCPAAPSSPFQGQRPDSSLIEPPPIFALQEPIN</sequence>
<proteinExistence type="predicted"/>
<protein>
    <submittedName>
        <fullName evidence="1">Uncharacterized protein</fullName>
    </submittedName>
</protein>
<dbReference type="AlphaFoldDB" id="A0A318FC91"/>
<evidence type="ECO:0000313" key="2">
    <source>
        <dbReference type="Proteomes" id="UP000247485"/>
    </source>
</evidence>
<comment type="caution">
    <text evidence="1">The sequence shown here is derived from an EMBL/GenBank/DDBJ whole genome shotgun (WGS) entry which is preliminary data.</text>
</comment>
<accession>A0A318FC91</accession>
<dbReference type="EMBL" id="QJJG01000021">
    <property type="protein sequence ID" value="PXW38959.1"/>
    <property type="molecule type" value="Genomic_DNA"/>
</dbReference>